<gene>
    <name evidence="8" type="ORF">CB5_LOCUS19287</name>
</gene>
<evidence type="ECO:0000256" key="7">
    <source>
        <dbReference type="SAM" id="Phobius"/>
    </source>
</evidence>
<evidence type="ECO:0008006" key="9">
    <source>
        <dbReference type="Google" id="ProtNLM"/>
    </source>
</evidence>
<comment type="cofactor">
    <cofactor evidence="5">
        <name>heme</name>
        <dbReference type="ChEBI" id="CHEBI:30413"/>
    </cofactor>
</comment>
<dbReference type="PRINTS" id="PR00463">
    <property type="entry name" value="EP450I"/>
</dbReference>
<keyword evidence="4 5" id="KW-0408">Iron</keyword>
<dbReference type="PRINTS" id="PR00385">
    <property type="entry name" value="P450"/>
</dbReference>
<dbReference type="SUPFAM" id="SSF48264">
    <property type="entry name" value="Cytochrome P450"/>
    <property type="match status" value="1"/>
</dbReference>
<accession>A0A6V7PZL0</accession>
<dbReference type="PROSITE" id="PS00086">
    <property type="entry name" value="CYTOCHROME_P450"/>
    <property type="match status" value="1"/>
</dbReference>
<dbReference type="CDD" id="cd11064">
    <property type="entry name" value="CYP86A"/>
    <property type="match status" value="1"/>
</dbReference>
<reference evidence="8" key="1">
    <citation type="submission" date="2020-07" db="EMBL/GenBank/DDBJ databases">
        <authorList>
            <person name="Lin J."/>
        </authorList>
    </citation>
    <scope>NUCLEOTIDE SEQUENCE</scope>
</reference>
<comment type="similarity">
    <text evidence="1 6">Belongs to the cytochrome P450 family.</text>
</comment>
<dbReference type="InterPro" id="IPR036396">
    <property type="entry name" value="Cyt_P450_sf"/>
</dbReference>
<keyword evidence="7" id="KW-0472">Membrane</keyword>
<protein>
    <recommendedName>
        <fullName evidence="9">Alkane hydroxylase MAH1-like</fullName>
    </recommendedName>
</protein>
<evidence type="ECO:0000256" key="2">
    <source>
        <dbReference type="ARBA" id="ARBA00022723"/>
    </source>
</evidence>
<dbReference type="Gene3D" id="1.10.630.10">
    <property type="entry name" value="Cytochrome P450"/>
    <property type="match status" value="1"/>
</dbReference>
<evidence type="ECO:0000256" key="1">
    <source>
        <dbReference type="ARBA" id="ARBA00010617"/>
    </source>
</evidence>
<dbReference type="InterPro" id="IPR017972">
    <property type="entry name" value="Cyt_P450_CS"/>
</dbReference>
<evidence type="ECO:0000256" key="4">
    <source>
        <dbReference type="ARBA" id="ARBA00023004"/>
    </source>
</evidence>
<dbReference type="GO" id="GO:0006629">
    <property type="term" value="P:lipid metabolic process"/>
    <property type="evidence" value="ECO:0007669"/>
    <property type="project" value="UniProtKB-ARBA"/>
</dbReference>
<dbReference type="InterPro" id="IPR001128">
    <property type="entry name" value="Cyt_P450"/>
</dbReference>
<dbReference type="GO" id="GO:0005506">
    <property type="term" value="F:iron ion binding"/>
    <property type="evidence" value="ECO:0007669"/>
    <property type="project" value="InterPro"/>
</dbReference>
<proteinExistence type="inferred from homology"/>
<name>A0A6V7PZL0_ANACO</name>
<feature type="binding site" description="axial binding residue" evidence="5">
    <location>
        <position position="416"/>
    </location>
    <ligand>
        <name>heme</name>
        <dbReference type="ChEBI" id="CHEBI:30413"/>
    </ligand>
    <ligandPart>
        <name>Fe</name>
        <dbReference type="ChEBI" id="CHEBI:18248"/>
    </ligandPart>
</feature>
<dbReference type="EMBL" id="LR862153">
    <property type="protein sequence ID" value="CAD1836076.1"/>
    <property type="molecule type" value="Genomic_DNA"/>
</dbReference>
<evidence type="ECO:0000256" key="6">
    <source>
        <dbReference type="RuleBase" id="RU000461"/>
    </source>
</evidence>
<evidence type="ECO:0000256" key="5">
    <source>
        <dbReference type="PIRSR" id="PIRSR602401-1"/>
    </source>
</evidence>
<keyword evidence="5 6" id="KW-0349">Heme</keyword>
<dbReference type="GO" id="GO:0020037">
    <property type="term" value="F:heme binding"/>
    <property type="evidence" value="ECO:0007669"/>
    <property type="project" value="InterPro"/>
</dbReference>
<feature type="transmembrane region" description="Helical" evidence="7">
    <location>
        <begin position="12"/>
        <end position="32"/>
    </location>
</feature>
<keyword evidence="7" id="KW-0812">Transmembrane</keyword>
<keyword evidence="3 6" id="KW-0560">Oxidoreductase</keyword>
<keyword evidence="6" id="KW-0503">Monooxygenase</keyword>
<dbReference type="PANTHER" id="PTHR24296">
    <property type="entry name" value="CYTOCHROME P450"/>
    <property type="match status" value="1"/>
</dbReference>
<organism evidence="8">
    <name type="scientific">Ananas comosus var. bracteatus</name>
    <name type="common">red pineapple</name>
    <dbReference type="NCBI Taxonomy" id="296719"/>
    <lineage>
        <taxon>Eukaryota</taxon>
        <taxon>Viridiplantae</taxon>
        <taxon>Streptophyta</taxon>
        <taxon>Embryophyta</taxon>
        <taxon>Tracheophyta</taxon>
        <taxon>Spermatophyta</taxon>
        <taxon>Magnoliopsida</taxon>
        <taxon>Liliopsida</taxon>
        <taxon>Poales</taxon>
        <taxon>Bromeliaceae</taxon>
        <taxon>Bromelioideae</taxon>
        <taxon>Ananas</taxon>
    </lineage>
</organism>
<dbReference type="InterPro" id="IPR002401">
    <property type="entry name" value="Cyt_P450_E_grp-I"/>
</dbReference>
<sequence>MAPEWASSLLWFLRSFPEFFFSIFFCLVFLLYRHCWRQTNNEKAVERSGRLAGRRHAPGIVANLHRFHDWVAAILWETGGDFAVSGPWLSGMTFATTADPATVQHVFTANFANYPKGEEFAEIFDVLGGGIFNADGESWRAQRGRAQLLMAHRRFRSFVARCSREKTGLRGRPGCLSAGLPTVPFAKAMDDAMAALFLRHTVPAAWWKAMRRLGVGPEKKLAAARVVIDRFIAETVAEKKKAHERRESDDEESDLLSAYMEGKEHDSSSASDDERFLRDTAMNFMLAGRDTTGSGLSWFFWLLSKNPHVEETILEELNTISPPQNGELAIFDSEELGKLVYLHAALCESLRLFPPVPVEHKGVLERDILPSGIEERGGVGKDCMEFRPERWISEKGKVRYEPSYRFMSFNSGPRTCLGKDMAFTQMKAVAAAVVYNFRIEAVEGFVAEPKLSIILHMKNGLMVRVRRRGSG</sequence>
<dbReference type="GO" id="GO:0004497">
    <property type="term" value="F:monooxygenase activity"/>
    <property type="evidence" value="ECO:0007669"/>
    <property type="project" value="UniProtKB-KW"/>
</dbReference>
<keyword evidence="7" id="KW-1133">Transmembrane helix</keyword>
<dbReference type="Pfam" id="PF00067">
    <property type="entry name" value="p450"/>
    <property type="match status" value="2"/>
</dbReference>
<evidence type="ECO:0000313" key="8">
    <source>
        <dbReference type="EMBL" id="CAD1836076.1"/>
    </source>
</evidence>
<keyword evidence="2 5" id="KW-0479">Metal-binding</keyword>
<dbReference type="GO" id="GO:0016705">
    <property type="term" value="F:oxidoreductase activity, acting on paired donors, with incorporation or reduction of molecular oxygen"/>
    <property type="evidence" value="ECO:0007669"/>
    <property type="project" value="InterPro"/>
</dbReference>
<dbReference type="AlphaFoldDB" id="A0A6V7PZL0"/>
<evidence type="ECO:0000256" key="3">
    <source>
        <dbReference type="ARBA" id="ARBA00023002"/>
    </source>
</evidence>